<dbReference type="AlphaFoldDB" id="A0A848H7R9"/>
<keyword evidence="3" id="KW-1185">Reference proteome</keyword>
<proteinExistence type="predicted"/>
<keyword evidence="1" id="KW-1133">Transmembrane helix</keyword>
<dbReference type="EMBL" id="JABBFX010000003">
    <property type="protein sequence ID" value="NML47046.1"/>
    <property type="molecule type" value="Genomic_DNA"/>
</dbReference>
<feature type="transmembrane region" description="Helical" evidence="1">
    <location>
        <begin position="90"/>
        <end position="109"/>
    </location>
</feature>
<name>A0A848H7R9_9BURK</name>
<gene>
    <name evidence="2" type="ORF">HHL11_25095</name>
</gene>
<accession>A0A848H7R9</accession>
<protein>
    <submittedName>
        <fullName evidence="2">Anti-sigma factor</fullName>
    </submittedName>
</protein>
<sequence length="248" mass="27171">MSIDPRLLNAFVDGELELERQLEVERDADPAVRAEVERLRALRTTLREQASYHAAPAALREQVQAMLRAEARPAAPVAPRRRWAIAWPSFAAGMAALAVALAAVQWLLLPQQDVSRIQDEVLASHARAVVSGRLVDVASSDHHTVKPWLSGRLDFSPPVTPPPGSELLGARVDYIDGRPVAVLVLRHAGHVAEAYAWPVAGADEGVTLAQQRGFQLARWTAHGMRHWLVSDLNPQEFAALVRDVRAAD</sequence>
<evidence type="ECO:0000313" key="3">
    <source>
        <dbReference type="Proteomes" id="UP000541185"/>
    </source>
</evidence>
<reference evidence="2 3" key="1">
    <citation type="submission" date="2020-04" db="EMBL/GenBank/DDBJ databases">
        <title>Ramlibacter sp. G-1-2-2 isolated from soil.</title>
        <authorList>
            <person name="Dahal R.H."/>
        </authorList>
    </citation>
    <scope>NUCLEOTIDE SEQUENCE [LARGE SCALE GENOMIC DNA]</scope>
    <source>
        <strain evidence="2 3">G-1-2-2</strain>
    </source>
</reference>
<evidence type="ECO:0000256" key="1">
    <source>
        <dbReference type="SAM" id="Phobius"/>
    </source>
</evidence>
<evidence type="ECO:0000313" key="2">
    <source>
        <dbReference type="EMBL" id="NML47046.1"/>
    </source>
</evidence>
<keyword evidence="1" id="KW-0812">Transmembrane</keyword>
<comment type="caution">
    <text evidence="2">The sequence shown here is derived from an EMBL/GenBank/DDBJ whole genome shotgun (WGS) entry which is preliminary data.</text>
</comment>
<dbReference type="Proteomes" id="UP000541185">
    <property type="component" value="Unassembled WGS sequence"/>
</dbReference>
<dbReference type="RefSeq" id="WP_169421350.1">
    <property type="nucleotide sequence ID" value="NZ_JABBFX010000003.1"/>
</dbReference>
<organism evidence="2 3">
    <name type="scientific">Ramlibacter agri</name>
    <dbReference type="NCBI Taxonomy" id="2728837"/>
    <lineage>
        <taxon>Bacteria</taxon>
        <taxon>Pseudomonadati</taxon>
        <taxon>Pseudomonadota</taxon>
        <taxon>Betaproteobacteria</taxon>
        <taxon>Burkholderiales</taxon>
        <taxon>Comamonadaceae</taxon>
        <taxon>Ramlibacter</taxon>
    </lineage>
</organism>
<keyword evidence="1" id="KW-0472">Membrane</keyword>